<dbReference type="CDD" id="cd14014">
    <property type="entry name" value="STKc_PknB_like"/>
    <property type="match status" value="1"/>
</dbReference>
<dbReference type="GO" id="GO:0004674">
    <property type="term" value="F:protein serine/threonine kinase activity"/>
    <property type="evidence" value="ECO:0007669"/>
    <property type="project" value="UniProtKB-KW"/>
</dbReference>
<reference evidence="5 6" key="1">
    <citation type="submission" date="2006-10" db="EMBL/GenBank/DDBJ databases">
        <title>Complete sequence of Syntrophobacter fumaroxidans MPOB.</title>
        <authorList>
            <consortium name="US DOE Joint Genome Institute"/>
            <person name="Copeland A."/>
            <person name="Lucas S."/>
            <person name="Lapidus A."/>
            <person name="Barry K."/>
            <person name="Detter J.C."/>
            <person name="Glavina del Rio T."/>
            <person name="Hammon N."/>
            <person name="Israni S."/>
            <person name="Pitluck S."/>
            <person name="Goltsman E.G."/>
            <person name="Martinez M."/>
            <person name="Schmutz J."/>
            <person name="Larimer F."/>
            <person name="Land M."/>
            <person name="Hauser L."/>
            <person name="Kyrpides N."/>
            <person name="Kim E."/>
            <person name="Boone D.R."/>
            <person name="Brockman F."/>
            <person name="Culley D."/>
            <person name="Ferry J."/>
            <person name="Gunsalus R."/>
            <person name="McInerney M.J."/>
            <person name="Morrison M."/>
            <person name="Plugge C."/>
            <person name="Rohlin L."/>
            <person name="Scholten J."/>
            <person name="Sieber J."/>
            <person name="Stams A.J.M."/>
            <person name="Worm P."/>
            <person name="Henstra A.M."/>
            <person name="Richardson P."/>
        </authorList>
    </citation>
    <scope>NUCLEOTIDE SEQUENCE [LARGE SCALE GENOMIC DNA]</scope>
    <source>
        <strain evidence="6">DSM 10017 / MPOB</strain>
    </source>
</reference>
<evidence type="ECO:0000256" key="1">
    <source>
        <dbReference type="ARBA" id="ARBA00022741"/>
    </source>
</evidence>
<keyword evidence="5" id="KW-0418">Kinase</keyword>
<keyword evidence="5" id="KW-0808">Transferase</keyword>
<dbReference type="OrthoDB" id="9801841at2"/>
<keyword evidence="2 3" id="KW-0067">ATP-binding</keyword>
<evidence type="ECO:0000313" key="6">
    <source>
        <dbReference type="Proteomes" id="UP000001784"/>
    </source>
</evidence>
<dbReference type="Proteomes" id="UP000001784">
    <property type="component" value="Chromosome"/>
</dbReference>
<dbReference type="AlphaFoldDB" id="A0LQ16"/>
<evidence type="ECO:0000256" key="2">
    <source>
        <dbReference type="ARBA" id="ARBA00022840"/>
    </source>
</evidence>
<dbReference type="Gene3D" id="3.30.200.20">
    <property type="entry name" value="Phosphorylase Kinase, domain 1"/>
    <property type="match status" value="1"/>
</dbReference>
<dbReference type="InParanoid" id="A0LQ16"/>
<dbReference type="SUPFAM" id="SSF56112">
    <property type="entry name" value="Protein kinase-like (PK-like)"/>
    <property type="match status" value="1"/>
</dbReference>
<dbReference type="PANTHER" id="PTHR44329:SF214">
    <property type="entry name" value="PROTEIN KINASE DOMAIN-CONTAINING PROTEIN"/>
    <property type="match status" value="1"/>
</dbReference>
<keyword evidence="1 3" id="KW-0547">Nucleotide-binding</keyword>
<dbReference type="KEGG" id="sfu:Sfum_3849"/>
<feature type="binding site" evidence="3">
    <location>
        <position position="45"/>
    </location>
    <ligand>
        <name>ATP</name>
        <dbReference type="ChEBI" id="CHEBI:30616"/>
    </ligand>
</feature>
<organism evidence="5 6">
    <name type="scientific">Syntrophobacter fumaroxidans (strain DSM 10017 / MPOB)</name>
    <dbReference type="NCBI Taxonomy" id="335543"/>
    <lineage>
        <taxon>Bacteria</taxon>
        <taxon>Pseudomonadati</taxon>
        <taxon>Thermodesulfobacteriota</taxon>
        <taxon>Syntrophobacteria</taxon>
        <taxon>Syntrophobacterales</taxon>
        <taxon>Syntrophobacteraceae</taxon>
        <taxon>Syntrophobacter</taxon>
    </lineage>
</organism>
<dbReference type="PROSITE" id="PS00107">
    <property type="entry name" value="PROTEIN_KINASE_ATP"/>
    <property type="match status" value="1"/>
</dbReference>
<feature type="domain" description="Protein kinase" evidence="4">
    <location>
        <begin position="16"/>
        <end position="281"/>
    </location>
</feature>
<dbReference type="PROSITE" id="PS50011">
    <property type="entry name" value="PROTEIN_KINASE_DOM"/>
    <property type="match status" value="1"/>
</dbReference>
<name>A0LQ16_SYNFM</name>
<keyword evidence="6" id="KW-1185">Reference proteome</keyword>
<evidence type="ECO:0000256" key="3">
    <source>
        <dbReference type="PROSITE-ProRule" id="PRU10141"/>
    </source>
</evidence>
<proteinExistence type="predicted"/>
<dbReference type="InterPro" id="IPR017441">
    <property type="entry name" value="Protein_kinase_ATP_BS"/>
</dbReference>
<evidence type="ECO:0000259" key="4">
    <source>
        <dbReference type="PROSITE" id="PS50011"/>
    </source>
</evidence>
<dbReference type="Pfam" id="PF00069">
    <property type="entry name" value="Pkinase"/>
    <property type="match status" value="1"/>
</dbReference>
<dbReference type="InterPro" id="IPR011009">
    <property type="entry name" value="Kinase-like_dom_sf"/>
</dbReference>
<evidence type="ECO:0000313" key="5">
    <source>
        <dbReference type="EMBL" id="ABK19518.1"/>
    </source>
</evidence>
<accession>A0LQ16</accession>
<dbReference type="InterPro" id="IPR000719">
    <property type="entry name" value="Prot_kinase_dom"/>
</dbReference>
<gene>
    <name evidence="5" type="ordered locus">Sfum_3849</name>
</gene>
<dbReference type="EMBL" id="CP000478">
    <property type="protein sequence ID" value="ABK19518.1"/>
    <property type="molecule type" value="Genomic_DNA"/>
</dbReference>
<dbReference type="InterPro" id="IPR008271">
    <property type="entry name" value="Ser/Thr_kinase_AS"/>
</dbReference>
<dbReference type="PROSITE" id="PS00108">
    <property type="entry name" value="PROTEIN_KINASE_ST"/>
    <property type="match status" value="1"/>
</dbReference>
<dbReference type="HOGENOM" id="CLU_064670_0_0_7"/>
<sequence>MPPHVPLNTGDRLYKYELQARLGGGGFGDVWLAHDHSISRDVAVKVLATNVTIDERLQEARIGNHLDHQNLVKMHYADVVQHNGVDIVIIAMDYHANGSIMNGVNAGNFMPIPDVIRFMVDILRGLEYLHELNLYHSDIKPQNILVGTSNQGVLTDYGISCHSPVGCSAPHRGFYKLHAAPEVLQNGHVSVQTDIYQVGITAFRLLNGLGMVRDKFNSLGQTDYYQLVQQGKVVQSGDYLPFIPRNLKSVVNKAVHVDPANRYQSAVEMRRALERLGYPGYWTCDPSGGFVGHNANYEFRFEEQPKGAKLFDFTAFKKNKATGRETRVGEYSTKNVHRKQSDEAKRNFMQWVVTG</sequence>
<protein>
    <submittedName>
        <fullName evidence="5">Serine/threonine protein kinase</fullName>
    </submittedName>
</protein>
<keyword evidence="5" id="KW-0723">Serine/threonine-protein kinase</keyword>
<dbReference type="Gene3D" id="1.10.510.10">
    <property type="entry name" value="Transferase(Phosphotransferase) domain 1"/>
    <property type="match status" value="1"/>
</dbReference>
<dbReference type="STRING" id="335543.Sfum_3849"/>
<dbReference type="RefSeq" id="WP_011700634.1">
    <property type="nucleotide sequence ID" value="NC_008554.1"/>
</dbReference>
<dbReference type="PANTHER" id="PTHR44329">
    <property type="entry name" value="SERINE/THREONINE-PROTEIN KINASE TNNI3K-RELATED"/>
    <property type="match status" value="1"/>
</dbReference>
<dbReference type="eggNOG" id="COG0515">
    <property type="taxonomic scope" value="Bacteria"/>
</dbReference>
<dbReference type="InterPro" id="IPR051681">
    <property type="entry name" value="Ser/Thr_Kinases-Pseudokinases"/>
</dbReference>
<dbReference type="SMART" id="SM00220">
    <property type="entry name" value="S_TKc"/>
    <property type="match status" value="1"/>
</dbReference>
<dbReference type="GO" id="GO:0005524">
    <property type="term" value="F:ATP binding"/>
    <property type="evidence" value="ECO:0007669"/>
    <property type="project" value="UniProtKB-UniRule"/>
</dbReference>